<sequence>MGGHSRPLRCGSARKKQNAAYVLMVYQPRNGADYFGTSQFDGCFYSTLYRNVKSLSGWTLPVGWKGTVFPNCRWEG</sequence>
<dbReference type="EMBL" id="CAKXAJ010026065">
    <property type="protein sequence ID" value="CAH2253865.1"/>
    <property type="molecule type" value="Genomic_DNA"/>
</dbReference>
<proteinExistence type="predicted"/>
<organism evidence="1 2">
    <name type="scientific">Pararge aegeria aegeria</name>
    <dbReference type="NCBI Taxonomy" id="348720"/>
    <lineage>
        <taxon>Eukaryota</taxon>
        <taxon>Metazoa</taxon>
        <taxon>Ecdysozoa</taxon>
        <taxon>Arthropoda</taxon>
        <taxon>Hexapoda</taxon>
        <taxon>Insecta</taxon>
        <taxon>Pterygota</taxon>
        <taxon>Neoptera</taxon>
        <taxon>Endopterygota</taxon>
        <taxon>Lepidoptera</taxon>
        <taxon>Glossata</taxon>
        <taxon>Ditrysia</taxon>
        <taxon>Papilionoidea</taxon>
        <taxon>Nymphalidae</taxon>
        <taxon>Satyrinae</taxon>
        <taxon>Satyrini</taxon>
        <taxon>Parargina</taxon>
        <taxon>Pararge</taxon>
    </lineage>
</organism>
<dbReference type="AlphaFoldDB" id="A0A8S4SA42"/>
<comment type="caution">
    <text evidence="1">The sequence shown here is derived from an EMBL/GenBank/DDBJ whole genome shotgun (WGS) entry which is preliminary data.</text>
</comment>
<protein>
    <submittedName>
        <fullName evidence="1">Jg22185 protein</fullName>
    </submittedName>
</protein>
<dbReference type="Proteomes" id="UP000838756">
    <property type="component" value="Unassembled WGS sequence"/>
</dbReference>
<name>A0A8S4SA42_9NEOP</name>
<gene>
    <name evidence="1" type="primary">jg22185</name>
    <name evidence="1" type="ORF">PAEG_LOCUS22569</name>
</gene>
<evidence type="ECO:0000313" key="1">
    <source>
        <dbReference type="EMBL" id="CAH2253865.1"/>
    </source>
</evidence>
<keyword evidence="2" id="KW-1185">Reference proteome</keyword>
<evidence type="ECO:0000313" key="2">
    <source>
        <dbReference type="Proteomes" id="UP000838756"/>
    </source>
</evidence>
<accession>A0A8S4SA42</accession>
<reference evidence="1" key="1">
    <citation type="submission" date="2022-03" db="EMBL/GenBank/DDBJ databases">
        <authorList>
            <person name="Lindestad O."/>
        </authorList>
    </citation>
    <scope>NUCLEOTIDE SEQUENCE</scope>
</reference>